<dbReference type="Gene3D" id="1.10.3210.10">
    <property type="entry name" value="Hypothetical protein af1432"/>
    <property type="match status" value="1"/>
</dbReference>
<reference evidence="2 3" key="1">
    <citation type="submission" date="2024-09" db="EMBL/GenBank/DDBJ databases">
        <authorList>
            <person name="Sun Q."/>
            <person name="Mori K."/>
        </authorList>
    </citation>
    <scope>NUCLEOTIDE SEQUENCE [LARGE SCALE GENOMIC DNA]</scope>
    <source>
        <strain evidence="2 3">CECT 8064</strain>
    </source>
</reference>
<dbReference type="PANTHER" id="PTHR33525:SF6">
    <property type="entry name" value="HDOD DOMAIN-CONTAINING PROTEIN"/>
    <property type="match status" value="1"/>
</dbReference>
<dbReference type="Proteomes" id="UP001589645">
    <property type="component" value="Unassembled WGS sequence"/>
</dbReference>
<protein>
    <submittedName>
        <fullName evidence="2">HDOD domain-containing protein</fullName>
    </submittedName>
</protein>
<proteinExistence type="predicted"/>
<gene>
    <name evidence="2" type="ORF">ACFFUV_11115</name>
</gene>
<feature type="domain" description="HDOD" evidence="1">
    <location>
        <begin position="15"/>
        <end position="206"/>
    </location>
</feature>
<dbReference type="EMBL" id="JBHMEP010000002">
    <property type="protein sequence ID" value="MFB9135511.1"/>
    <property type="molecule type" value="Genomic_DNA"/>
</dbReference>
<sequence>MIVNHAPLISRLNELPRIQKVLQELLDMVNQDNVDFKRLAEKLAMDQVLSARLLRMANSAYFGGNRTVTSVNEALIRVGTGPVKTLVVASVLSSAFPHLETLNMEEYWSDIFEVSVIASKIAACVKMDVDETFTTGILHNIGELMIHALVPEQALVINSKVMNGQDAISAQEEILDVSSAELGALLAKNWKFPKEMVDAIEHFPDPREADISPKLASIIHLAKDIHLNWDHFSSDDQKSVYLAEHTDSRLLNISATFKEVVDKFRGSGRELANQMLAV</sequence>
<dbReference type="InterPro" id="IPR013976">
    <property type="entry name" value="HDOD"/>
</dbReference>
<dbReference type="SUPFAM" id="SSF109604">
    <property type="entry name" value="HD-domain/PDEase-like"/>
    <property type="match status" value="1"/>
</dbReference>
<dbReference type="PANTHER" id="PTHR33525">
    <property type="match status" value="1"/>
</dbReference>
<evidence type="ECO:0000259" key="1">
    <source>
        <dbReference type="PROSITE" id="PS51833"/>
    </source>
</evidence>
<organism evidence="2 3">
    <name type="scientific">Vibrio olivae</name>
    <dbReference type="NCBI Taxonomy" id="1243002"/>
    <lineage>
        <taxon>Bacteria</taxon>
        <taxon>Pseudomonadati</taxon>
        <taxon>Pseudomonadota</taxon>
        <taxon>Gammaproteobacteria</taxon>
        <taxon>Vibrionales</taxon>
        <taxon>Vibrionaceae</taxon>
        <taxon>Vibrio</taxon>
    </lineage>
</organism>
<keyword evidence="3" id="KW-1185">Reference proteome</keyword>
<evidence type="ECO:0000313" key="3">
    <source>
        <dbReference type="Proteomes" id="UP001589645"/>
    </source>
</evidence>
<dbReference type="InterPro" id="IPR052340">
    <property type="entry name" value="RNase_Y/CdgJ"/>
</dbReference>
<dbReference type="PROSITE" id="PS51833">
    <property type="entry name" value="HDOD"/>
    <property type="match status" value="1"/>
</dbReference>
<accession>A0ABV5HMP1</accession>
<dbReference type="Pfam" id="PF08668">
    <property type="entry name" value="HDOD"/>
    <property type="match status" value="1"/>
</dbReference>
<name>A0ABV5HMP1_9VIBR</name>
<comment type="caution">
    <text evidence="2">The sequence shown here is derived from an EMBL/GenBank/DDBJ whole genome shotgun (WGS) entry which is preliminary data.</text>
</comment>
<dbReference type="RefSeq" id="WP_390192490.1">
    <property type="nucleotide sequence ID" value="NZ_JBHMEP010000002.1"/>
</dbReference>
<evidence type="ECO:0000313" key="2">
    <source>
        <dbReference type="EMBL" id="MFB9135511.1"/>
    </source>
</evidence>